<sequence>MNNFKDIQSIYDGQKSAEPTEIPRELQKRIQKADSLVNNSHIKNIIILSITLLAIVGIDRFYFTATSTLFEIGIISMIMALAIRITIEMFSYRRKKNLNVLRKSDLFIADLKAFYQWRKKIHQYPTYLTFLLYVIGVGLLFIEFHNHLSQFWFVFFLIEFVVIMLVLIIFIRKKIRKEIKSLNEMIDLYEV</sequence>
<reference evidence="2 3" key="1">
    <citation type="submission" date="2018-12" db="EMBL/GenBank/DDBJ databases">
        <title>Marinifilum JC070 sp. nov., a marine bacterium isolated from Yongle Blue Hole in the South China Sea.</title>
        <authorList>
            <person name="Fu T."/>
        </authorList>
    </citation>
    <scope>NUCLEOTIDE SEQUENCE [LARGE SCALE GENOMIC DNA]</scope>
    <source>
        <strain evidence="2 3">JC070</strain>
    </source>
</reference>
<dbReference type="EMBL" id="RZNH01000030">
    <property type="protein sequence ID" value="NOU61272.1"/>
    <property type="molecule type" value="Genomic_DNA"/>
</dbReference>
<feature type="transmembrane region" description="Helical" evidence="1">
    <location>
        <begin position="69"/>
        <end position="87"/>
    </location>
</feature>
<evidence type="ECO:0008006" key="4">
    <source>
        <dbReference type="Google" id="ProtNLM"/>
    </source>
</evidence>
<accession>A0ABX1WYU0</accession>
<organism evidence="2 3">
    <name type="scientific">Marinifilum caeruleilacunae</name>
    <dbReference type="NCBI Taxonomy" id="2499076"/>
    <lineage>
        <taxon>Bacteria</taxon>
        <taxon>Pseudomonadati</taxon>
        <taxon>Bacteroidota</taxon>
        <taxon>Bacteroidia</taxon>
        <taxon>Marinilabiliales</taxon>
        <taxon>Marinifilaceae</taxon>
    </lineage>
</organism>
<evidence type="ECO:0000313" key="2">
    <source>
        <dbReference type="EMBL" id="NOU61272.1"/>
    </source>
</evidence>
<keyword evidence="1" id="KW-1133">Transmembrane helix</keyword>
<feature type="transmembrane region" description="Helical" evidence="1">
    <location>
        <begin position="45"/>
        <end position="63"/>
    </location>
</feature>
<dbReference type="Proteomes" id="UP000732105">
    <property type="component" value="Unassembled WGS sequence"/>
</dbReference>
<name>A0ABX1WYU0_9BACT</name>
<protein>
    <recommendedName>
        <fullName evidence="4">DUF443 domain-containing protein</fullName>
    </recommendedName>
</protein>
<keyword evidence="1" id="KW-0472">Membrane</keyword>
<feature type="transmembrane region" description="Helical" evidence="1">
    <location>
        <begin position="150"/>
        <end position="171"/>
    </location>
</feature>
<comment type="caution">
    <text evidence="2">The sequence shown here is derived from an EMBL/GenBank/DDBJ whole genome shotgun (WGS) entry which is preliminary data.</text>
</comment>
<keyword evidence="3" id="KW-1185">Reference proteome</keyword>
<evidence type="ECO:0000313" key="3">
    <source>
        <dbReference type="Proteomes" id="UP000732105"/>
    </source>
</evidence>
<dbReference type="RefSeq" id="WP_171596532.1">
    <property type="nucleotide sequence ID" value="NZ_RZNH01000030.1"/>
</dbReference>
<evidence type="ECO:0000256" key="1">
    <source>
        <dbReference type="SAM" id="Phobius"/>
    </source>
</evidence>
<feature type="transmembrane region" description="Helical" evidence="1">
    <location>
        <begin position="124"/>
        <end position="144"/>
    </location>
</feature>
<proteinExistence type="predicted"/>
<keyword evidence="1" id="KW-0812">Transmembrane</keyword>
<gene>
    <name evidence="2" type="ORF">ELS83_15805</name>
</gene>